<dbReference type="Gene3D" id="3.90.25.10">
    <property type="entry name" value="UDP-galactose 4-epimerase, domain 1"/>
    <property type="match status" value="1"/>
</dbReference>
<evidence type="ECO:0000256" key="6">
    <source>
        <dbReference type="ARBA" id="ARBA00018569"/>
    </source>
</evidence>
<keyword evidence="8" id="KW-0119">Carbohydrate metabolism</keyword>
<evidence type="ECO:0000256" key="8">
    <source>
        <dbReference type="ARBA" id="ARBA00023144"/>
    </source>
</evidence>
<dbReference type="EC" id="5.1.3.2" evidence="5"/>
<accession>A0A561UMT6</accession>
<dbReference type="OrthoDB" id="9801785at2"/>
<dbReference type="Pfam" id="PF01370">
    <property type="entry name" value="Epimerase"/>
    <property type="match status" value="1"/>
</dbReference>
<comment type="cofactor">
    <cofactor evidence="2">
        <name>NAD(+)</name>
        <dbReference type="ChEBI" id="CHEBI:57540"/>
    </cofactor>
</comment>
<comment type="caution">
    <text evidence="13">The sequence shown here is derived from an EMBL/GenBank/DDBJ whole genome shotgun (WGS) entry which is preliminary data.</text>
</comment>
<dbReference type="PROSITE" id="PS51257">
    <property type="entry name" value="PROKAR_LIPOPROTEIN"/>
    <property type="match status" value="1"/>
</dbReference>
<dbReference type="GO" id="GO:0003978">
    <property type="term" value="F:UDP-glucose 4-epimerase activity"/>
    <property type="evidence" value="ECO:0007669"/>
    <property type="project" value="UniProtKB-EC"/>
</dbReference>
<evidence type="ECO:0000256" key="9">
    <source>
        <dbReference type="ARBA" id="ARBA00023235"/>
    </source>
</evidence>
<dbReference type="AlphaFoldDB" id="A0A561UMT6"/>
<dbReference type="GO" id="GO:0005829">
    <property type="term" value="C:cytosol"/>
    <property type="evidence" value="ECO:0007669"/>
    <property type="project" value="TreeGrafter"/>
</dbReference>
<evidence type="ECO:0000256" key="10">
    <source>
        <dbReference type="ARBA" id="ARBA00031367"/>
    </source>
</evidence>
<reference evidence="13 14" key="1">
    <citation type="submission" date="2019-06" db="EMBL/GenBank/DDBJ databases">
        <title>Sequencing the genomes of 1000 actinobacteria strains.</title>
        <authorList>
            <person name="Klenk H.-P."/>
        </authorList>
    </citation>
    <scope>NUCLEOTIDE SEQUENCE [LARGE SCALE GENOMIC DNA]</scope>
    <source>
        <strain evidence="13 14">DSM 44826</strain>
    </source>
</reference>
<organism evidence="13 14">
    <name type="scientific">Kitasatospora viridis</name>
    <dbReference type="NCBI Taxonomy" id="281105"/>
    <lineage>
        <taxon>Bacteria</taxon>
        <taxon>Bacillati</taxon>
        <taxon>Actinomycetota</taxon>
        <taxon>Actinomycetes</taxon>
        <taxon>Kitasatosporales</taxon>
        <taxon>Streptomycetaceae</taxon>
        <taxon>Kitasatospora</taxon>
    </lineage>
</organism>
<comment type="pathway">
    <text evidence="3">Carbohydrate metabolism; galactose metabolism.</text>
</comment>
<evidence type="ECO:0000256" key="7">
    <source>
        <dbReference type="ARBA" id="ARBA00023027"/>
    </source>
</evidence>
<dbReference type="EMBL" id="VIWT01000001">
    <property type="protein sequence ID" value="TWG00672.1"/>
    <property type="molecule type" value="Genomic_DNA"/>
</dbReference>
<name>A0A561UMT6_9ACTN</name>
<evidence type="ECO:0000313" key="13">
    <source>
        <dbReference type="EMBL" id="TWG00672.1"/>
    </source>
</evidence>
<comment type="similarity">
    <text evidence="4">Belongs to the NAD(P)-dependent epimerase/dehydratase family.</text>
</comment>
<dbReference type="GO" id="GO:0006012">
    <property type="term" value="P:galactose metabolic process"/>
    <property type="evidence" value="ECO:0007669"/>
    <property type="project" value="UniProtKB-UniPathway"/>
</dbReference>
<dbReference type="Gene3D" id="3.40.50.720">
    <property type="entry name" value="NAD(P)-binding Rossmann-like Domain"/>
    <property type="match status" value="1"/>
</dbReference>
<dbReference type="PANTHER" id="PTHR43725:SF47">
    <property type="entry name" value="UDP-GLUCOSE 4-EPIMERASE"/>
    <property type="match status" value="1"/>
</dbReference>
<evidence type="ECO:0000256" key="4">
    <source>
        <dbReference type="ARBA" id="ARBA00007637"/>
    </source>
</evidence>
<dbReference type="Proteomes" id="UP000317940">
    <property type="component" value="Unassembled WGS sequence"/>
</dbReference>
<dbReference type="NCBIfam" id="TIGR01179">
    <property type="entry name" value="galE"/>
    <property type="match status" value="1"/>
</dbReference>
<keyword evidence="8" id="KW-0299">Galactose metabolism</keyword>
<keyword evidence="7" id="KW-0520">NAD</keyword>
<dbReference type="InterPro" id="IPR005886">
    <property type="entry name" value="UDP_G4E"/>
</dbReference>
<sequence length="331" mass="35495">MKVLITGGAGFIGSTLASACLDEGIEPIVVDDLSTGRPEFVTGRTFYLGDIADGHLIDRVFADHPDIHAAIGCAAKIVVPESVADPLGYYDTNVTKSLAVVRHLLRNGCHRLVFSGSAAIYDSGENITEDAPLRPLSPYARTKAVFEGALEDITGGTPLRVITLRYFNPIGADPKQRTGLQTTTPTHALGVMIDRYRAGEPYPVTGADWPTRDGSGVRDYVHVWDLAAAHLAAVRRFDEVTAEPGPRYLPINLGSGTGSTVFELIAAFEEVTGEPLAHHITDARPGDVAGAYPNIDRARTLLGWSPTRTLQDGIADALAWNANRATVLRDE</sequence>
<evidence type="ECO:0000256" key="1">
    <source>
        <dbReference type="ARBA" id="ARBA00000083"/>
    </source>
</evidence>
<evidence type="ECO:0000313" key="14">
    <source>
        <dbReference type="Proteomes" id="UP000317940"/>
    </source>
</evidence>
<dbReference type="UniPathway" id="UPA00214"/>
<dbReference type="PANTHER" id="PTHR43725">
    <property type="entry name" value="UDP-GLUCOSE 4-EPIMERASE"/>
    <property type="match status" value="1"/>
</dbReference>
<keyword evidence="9" id="KW-0413">Isomerase</keyword>
<gene>
    <name evidence="13" type="ORF">FHX73_114552</name>
</gene>
<keyword evidence="14" id="KW-1185">Reference proteome</keyword>
<evidence type="ECO:0000256" key="11">
    <source>
        <dbReference type="ARBA" id="ARBA00033067"/>
    </source>
</evidence>
<dbReference type="InterPro" id="IPR036291">
    <property type="entry name" value="NAD(P)-bd_dom_sf"/>
</dbReference>
<feature type="domain" description="NAD-dependent epimerase/dehydratase" evidence="12">
    <location>
        <begin position="3"/>
        <end position="240"/>
    </location>
</feature>
<protein>
    <recommendedName>
        <fullName evidence="6">UDP-glucose 4-epimerase</fullName>
        <ecNumber evidence="5">5.1.3.2</ecNumber>
    </recommendedName>
    <alternativeName>
        <fullName evidence="11">Galactowaldenase</fullName>
    </alternativeName>
    <alternativeName>
        <fullName evidence="10">UDP-galactose 4-epimerase</fullName>
    </alternativeName>
</protein>
<evidence type="ECO:0000256" key="2">
    <source>
        <dbReference type="ARBA" id="ARBA00001911"/>
    </source>
</evidence>
<proteinExistence type="inferred from homology"/>
<evidence type="ECO:0000256" key="3">
    <source>
        <dbReference type="ARBA" id="ARBA00004947"/>
    </source>
</evidence>
<dbReference type="InterPro" id="IPR001509">
    <property type="entry name" value="Epimerase_deHydtase"/>
</dbReference>
<evidence type="ECO:0000256" key="5">
    <source>
        <dbReference type="ARBA" id="ARBA00013189"/>
    </source>
</evidence>
<comment type="catalytic activity">
    <reaction evidence="1">
        <text>UDP-alpha-D-glucose = UDP-alpha-D-galactose</text>
        <dbReference type="Rhea" id="RHEA:22168"/>
        <dbReference type="ChEBI" id="CHEBI:58885"/>
        <dbReference type="ChEBI" id="CHEBI:66914"/>
        <dbReference type="EC" id="5.1.3.2"/>
    </reaction>
</comment>
<evidence type="ECO:0000259" key="12">
    <source>
        <dbReference type="Pfam" id="PF01370"/>
    </source>
</evidence>
<dbReference type="SUPFAM" id="SSF51735">
    <property type="entry name" value="NAD(P)-binding Rossmann-fold domains"/>
    <property type="match status" value="1"/>
</dbReference>
<dbReference type="RefSeq" id="WP_145906736.1">
    <property type="nucleotide sequence ID" value="NZ_BAAAMZ010000003.1"/>
</dbReference>